<feature type="domain" description="SbsA Ig-like" evidence="2">
    <location>
        <begin position="10"/>
        <end position="98"/>
    </location>
</feature>
<dbReference type="AlphaFoldDB" id="X1T9W5"/>
<evidence type="ECO:0000259" key="2">
    <source>
        <dbReference type="Pfam" id="PF13205"/>
    </source>
</evidence>
<reference evidence="3" key="1">
    <citation type="journal article" date="2014" name="Front. Microbiol.">
        <title>High frequency of phylogenetically diverse reductive dehalogenase-homologous genes in deep subseafloor sedimentary metagenomes.</title>
        <authorList>
            <person name="Kawai M."/>
            <person name="Futagami T."/>
            <person name="Toyoda A."/>
            <person name="Takaki Y."/>
            <person name="Nishi S."/>
            <person name="Hori S."/>
            <person name="Arai W."/>
            <person name="Tsubouchi T."/>
            <person name="Morono Y."/>
            <person name="Uchiyama I."/>
            <person name="Ito T."/>
            <person name="Fujiyama A."/>
            <person name="Inagaki F."/>
            <person name="Takami H."/>
        </authorList>
    </citation>
    <scope>NUCLEOTIDE SEQUENCE</scope>
    <source>
        <strain evidence="3">Expedition CK06-06</strain>
    </source>
</reference>
<feature type="non-terminal residue" evidence="3">
    <location>
        <position position="1"/>
    </location>
</feature>
<sequence length="102" mass="10886">TNLIGPGSITFDPGNASQLTPLSRPLYILFDRYMNASTIDTGNVYVNQVSGSAETPISVTVEYFPGSRTVTIVPVDGEFPDNAAFVLTLSNQIMDVSSPINS</sequence>
<dbReference type="InterPro" id="IPR032812">
    <property type="entry name" value="SbsA_Ig"/>
</dbReference>
<dbReference type="EMBL" id="BARW01005222">
    <property type="protein sequence ID" value="GAI76809.1"/>
    <property type="molecule type" value="Genomic_DNA"/>
</dbReference>
<name>X1T9W5_9ZZZZ</name>
<keyword evidence="1" id="KW-0732">Signal</keyword>
<dbReference type="Pfam" id="PF13205">
    <property type="entry name" value="Big_5"/>
    <property type="match status" value="1"/>
</dbReference>
<evidence type="ECO:0000313" key="3">
    <source>
        <dbReference type="EMBL" id="GAI76809.1"/>
    </source>
</evidence>
<gene>
    <name evidence="3" type="ORF">S12H4_11558</name>
</gene>
<protein>
    <recommendedName>
        <fullName evidence="2">SbsA Ig-like domain-containing protein</fullName>
    </recommendedName>
</protein>
<comment type="caution">
    <text evidence="3">The sequence shown here is derived from an EMBL/GenBank/DDBJ whole genome shotgun (WGS) entry which is preliminary data.</text>
</comment>
<proteinExistence type="predicted"/>
<accession>X1T9W5</accession>
<organism evidence="3">
    <name type="scientific">marine sediment metagenome</name>
    <dbReference type="NCBI Taxonomy" id="412755"/>
    <lineage>
        <taxon>unclassified sequences</taxon>
        <taxon>metagenomes</taxon>
        <taxon>ecological metagenomes</taxon>
    </lineage>
</organism>
<evidence type="ECO:0000256" key="1">
    <source>
        <dbReference type="ARBA" id="ARBA00022729"/>
    </source>
</evidence>